<dbReference type="RefSeq" id="WP_117689805.1">
    <property type="nucleotide sequence ID" value="NZ_QSUE01000002.1"/>
</dbReference>
<comment type="caution">
    <text evidence="2">The sequence shown here is derived from an EMBL/GenBank/DDBJ whole genome shotgun (WGS) entry which is preliminary data.</text>
</comment>
<protein>
    <submittedName>
        <fullName evidence="2">Phage tail protein</fullName>
    </submittedName>
</protein>
<dbReference type="InterPro" id="IPR008861">
    <property type="entry name" value="GpX-like"/>
</dbReference>
<sequence length="86" mass="9850">MANVYYTEAGDTWDKIAYDQYGSEKFMQQLILANWDKLDVLVFSDGEEIILPDIPDDELDDTPVWRSDSDRDDGIPAADEDESEVE</sequence>
<evidence type="ECO:0000313" key="3">
    <source>
        <dbReference type="Proteomes" id="UP000260970"/>
    </source>
</evidence>
<reference evidence="2 3" key="1">
    <citation type="submission" date="2018-08" db="EMBL/GenBank/DDBJ databases">
        <title>A genome reference for cultivated species of the human gut microbiota.</title>
        <authorList>
            <person name="Zou Y."/>
            <person name="Xue W."/>
            <person name="Luo G."/>
        </authorList>
    </citation>
    <scope>NUCLEOTIDE SEQUENCE [LARGE SCALE GENOMIC DNA]</scope>
    <source>
        <strain evidence="2 3">OM05-6AA</strain>
    </source>
</reference>
<dbReference type="Proteomes" id="UP000260970">
    <property type="component" value="Unassembled WGS sequence"/>
</dbReference>
<dbReference type="EMBL" id="QSUG01000003">
    <property type="protein sequence ID" value="RGN25131.1"/>
    <property type="molecule type" value="Genomic_DNA"/>
</dbReference>
<dbReference type="Pfam" id="PF05489">
    <property type="entry name" value="Phage_tail_X"/>
    <property type="match status" value="1"/>
</dbReference>
<evidence type="ECO:0000313" key="2">
    <source>
        <dbReference type="EMBL" id="RGN25131.1"/>
    </source>
</evidence>
<name>A0A3E5AQC4_9FIRM</name>
<gene>
    <name evidence="2" type="ORF">DXB72_05105</name>
</gene>
<proteinExistence type="predicted"/>
<accession>A0A3E5AQC4</accession>
<dbReference type="AlphaFoldDB" id="A0A3E5AQC4"/>
<organism evidence="2 3">
    <name type="scientific">Agathobacter rectalis</name>
    <dbReference type="NCBI Taxonomy" id="39491"/>
    <lineage>
        <taxon>Bacteria</taxon>
        <taxon>Bacillati</taxon>
        <taxon>Bacillota</taxon>
        <taxon>Clostridia</taxon>
        <taxon>Lachnospirales</taxon>
        <taxon>Lachnospiraceae</taxon>
        <taxon>Agathobacter</taxon>
    </lineage>
</organism>
<evidence type="ECO:0000256" key="1">
    <source>
        <dbReference type="SAM" id="MobiDB-lite"/>
    </source>
</evidence>
<feature type="region of interest" description="Disordered" evidence="1">
    <location>
        <begin position="52"/>
        <end position="86"/>
    </location>
</feature>
<feature type="compositionally biased region" description="Acidic residues" evidence="1">
    <location>
        <begin position="52"/>
        <end position="61"/>
    </location>
</feature>